<evidence type="ECO:0000256" key="2">
    <source>
        <dbReference type="ARBA" id="ARBA00022692"/>
    </source>
</evidence>
<evidence type="ECO:0000256" key="1">
    <source>
        <dbReference type="ARBA" id="ARBA00004141"/>
    </source>
</evidence>
<evidence type="ECO:0000256" key="5">
    <source>
        <dbReference type="SAM" id="MobiDB-lite"/>
    </source>
</evidence>
<evidence type="ECO:0000313" key="8">
    <source>
        <dbReference type="Proteomes" id="UP001057375"/>
    </source>
</evidence>
<accession>A0ABQ5KLZ2</accession>
<protein>
    <submittedName>
        <fullName evidence="7">Bax inhibitor 1-related like protein</fullName>
    </submittedName>
</protein>
<dbReference type="InterPro" id="IPR006214">
    <property type="entry name" value="Bax_inhibitor_1-related"/>
</dbReference>
<feature type="transmembrane region" description="Helical" evidence="6">
    <location>
        <begin position="165"/>
        <end position="183"/>
    </location>
</feature>
<feature type="transmembrane region" description="Helical" evidence="6">
    <location>
        <begin position="131"/>
        <end position="153"/>
    </location>
</feature>
<evidence type="ECO:0000256" key="6">
    <source>
        <dbReference type="SAM" id="Phobius"/>
    </source>
</evidence>
<feature type="transmembrane region" description="Helical" evidence="6">
    <location>
        <begin position="48"/>
        <end position="70"/>
    </location>
</feature>
<feature type="transmembrane region" description="Helical" evidence="6">
    <location>
        <begin position="189"/>
        <end position="213"/>
    </location>
</feature>
<evidence type="ECO:0000256" key="4">
    <source>
        <dbReference type="ARBA" id="ARBA00023136"/>
    </source>
</evidence>
<proteinExistence type="predicted"/>
<feature type="region of interest" description="Disordered" evidence="5">
    <location>
        <begin position="1"/>
        <end position="23"/>
    </location>
</feature>
<organism evidence="7 8">
    <name type="scientific">Aduncisulcus paluster</name>
    <dbReference type="NCBI Taxonomy" id="2918883"/>
    <lineage>
        <taxon>Eukaryota</taxon>
        <taxon>Metamonada</taxon>
        <taxon>Carpediemonas-like organisms</taxon>
        <taxon>Aduncisulcus</taxon>
    </lineage>
</organism>
<keyword evidence="3 6" id="KW-1133">Transmembrane helix</keyword>
<reference evidence="7" key="1">
    <citation type="submission" date="2022-03" db="EMBL/GenBank/DDBJ databases">
        <title>Draft genome sequence of Aduncisulcus paluster, a free-living microaerophilic Fornicata.</title>
        <authorList>
            <person name="Yuyama I."/>
            <person name="Kume K."/>
            <person name="Tamura T."/>
            <person name="Inagaki Y."/>
            <person name="Hashimoto T."/>
        </authorList>
    </citation>
    <scope>NUCLEOTIDE SEQUENCE</scope>
    <source>
        <strain evidence="7">NY0171</strain>
    </source>
</reference>
<keyword evidence="4 6" id="KW-0472">Membrane</keyword>
<feature type="transmembrane region" description="Helical" evidence="6">
    <location>
        <begin position="104"/>
        <end position="125"/>
    </location>
</feature>
<dbReference type="Pfam" id="PF01027">
    <property type="entry name" value="Bax1-I"/>
    <property type="match status" value="1"/>
</dbReference>
<feature type="transmembrane region" description="Helical" evidence="6">
    <location>
        <begin position="76"/>
        <end position="97"/>
    </location>
</feature>
<evidence type="ECO:0000313" key="7">
    <source>
        <dbReference type="EMBL" id="GKT33510.1"/>
    </source>
</evidence>
<feature type="transmembrane region" description="Helical" evidence="6">
    <location>
        <begin position="225"/>
        <end position="244"/>
    </location>
</feature>
<comment type="subcellular location">
    <subcellularLocation>
        <location evidence="1">Membrane</location>
        <topology evidence="1">Multi-pass membrane protein</topology>
    </subcellularLocation>
</comment>
<gene>
    <name evidence="7" type="ORF">ADUPG1_007391</name>
</gene>
<sequence>MSSGGASWSHSFTPQSETICGSSSLPDTEAEIVKAAKAMNTLVFFRKVYGLLSICCGIPLLVCVLFRGATVFVQNNIWLIITAAVGTLGFFITLYFVHKSYPMNLLFLFLFVGCGSILLGCLTAYYESIEIVASIAITLSLTVGMAVMALLSSPNTHGPPPESKFPEVLILYVAVIAMMWFWWDFSAEEIYYSCSCSIMVYFYILFYTIIIARFEDDCIIAVSRFFVDIITLMVFLFRVIYIFLHDNWRECFQTLRFGRGNETTTTSTEMKDMV</sequence>
<comment type="caution">
    <text evidence="7">The sequence shown here is derived from an EMBL/GenBank/DDBJ whole genome shotgun (WGS) entry which is preliminary data.</text>
</comment>
<dbReference type="Proteomes" id="UP001057375">
    <property type="component" value="Unassembled WGS sequence"/>
</dbReference>
<name>A0ABQ5KLZ2_9EUKA</name>
<evidence type="ECO:0000256" key="3">
    <source>
        <dbReference type="ARBA" id="ARBA00022989"/>
    </source>
</evidence>
<keyword evidence="8" id="KW-1185">Reference proteome</keyword>
<keyword evidence="2 6" id="KW-0812">Transmembrane</keyword>
<dbReference type="EMBL" id="BQXS01010292">
    <property type="protein sequence ID" value="GKT33510.1"/>
    <property type="molecule type" value="Genomic_DNA"/>
</dbReference>